<evidence type="ECO:0000313" key="2">
    <source>
        <dbReference type="EMBL" id="SNT40382.1"/>
    </source>
</evidence>
<name>A0A239MDW5_9BACT</name>
<dbReference type="EMBL" id="FZOU01000011">
    <property type="protein sequence ID" value="SNT40382.1"/>
    <property type="molecule type" value="Genomic_DNA"/>
</dbReference>
<dbReference type="InterPro" id="IPR002716">
    <property type="entry name" value="PIN_dom"/>
</dbReference>
<dbReference type="InterPro" id="IPR029060">
    <property type="entry name" value="PIN-like_dom_sf"/>
</dbReference>
<dbReference type="CDD" id="cd09872">
    <property type="entry name" value="PIN_Sll0205-like"/>
    <property type="match status" value="1"/>
</dbReference>
<dbReference type="PANTHER" id="PTHR36173:SF2">
    <property type="entry name" value="RIBONUCLEASE VAPC16"/>
    <property type="match status" value="1"/>
</dbReference>
<protein>
    <submittedName>
        <fullName evidence="2">PIN domain nuclease, a component of toxin-antitoxin system (PIN domain)</fullName>
    </submittedName>
</protein>
<dbReference type="Pfam" id="PF01850">
    <property type="entry name" value="PIN"/>
    <property type="match status" value="1"/>
</dbReference>
<proteinExistence type="predicted"/>
<dbReference type="InterPro" id="IPR041705">
    <property type="entry name" value="PIN_Sll0205"/>
</dbReference>
<dbReference type="PANTHER" id="PTHR36173">
    <property type="entry name" value="RIBONUCLEASE VAPC16-RELATED"/>
    <property type="match status" value="1"/>
</dbReference>
<dbReference type="Proteomes" id="UP000198356">
    <property type="component" value="Unassembled WGS sequence"/>
</dbReference>
<dbReference type="OrthoDB" id="9798990at2"/>
<evidence type="ECO:0000313" key="3">
    <source>
        <dbReference type="Proteomes" id="UP000198356"/>
    </source>
</evidence>
<dbReference type="Gene3D" id="3.40.50.1010">
    <property type="entry name" value="5'-nuclease"/>
    <property type="match status" value="1"/>
</dbReference>
<dbReference type="InterPro" id="IPR052919">
    <property type="entry name" value="TA_system_RNase"/>
</dbReference>
<sequence length="129" mass="14695">MKLLLDSNVLYWSVFDREKLTAKVRELLEADQNELFVSRASLWELSAKASRGGLAMPDSSIRFLLGRVEEIGITTLPIEMSYILKSETLPYHHSDPFDRLIVAQALEEGLTILTSDSDIPRYDAPVIWR</sequence>
<dbReference type="RefSeq" id="WP_089410252.1">
    <property type="nucleotide sequence ID" value="NZ_FZOU01000011.1"/>
</dbReference>
<dbReference type="SUPFAM" id="SSF88723">
    <property type="entry name" value="PIN domain-like"/>
    <property type="match status" value="1"/>
</dbReference>
<keyword evidence="3" id="KW-1185">Reference proteome</keyword>
<reference evidence="2 3" key="1">
    <citation type="submission" date="2017-06" db="EMBL/GenBank/DDBJ databases">
        <authorList>
            <person name="Kim H.J."/>
            <person name="Triplett B.A."/>
        </authorList>
    </citation>
    <scope>NUCLEOTIDE SEQUENCE [LARGE SCALE GENOMIC DNA]</scope>
    <source>
        <strain evidence="2 3">DSM 18704</strain>
    </source>
</reference>
<feature type="domain" description="PIN" evidence="1">
    <location>
        <begin position="4"/>
        <end position="123"/>
    </location>
</feature>
<organism evidence="2 3">
    <name type="scientific">Granulicella rosea</name>
    <dbReference type="NCBI Taxonomy" id="474952"/>
    <lineage>
        <taxon>Bacteria</taxon>
        <taxon>Pseudomonadati</taxon>
        <taxon>Acidobacteriota</taxon>
        <taxon>Terriglobia</taxon>
        <taxon>Terriglobales</taxon>
        <taxon>Acidobacteriaceae</taxon>
        <taxon>Granulicella</taxon>
    </lineage>
</organism>
<evidence type="ECO:0000259" key="1">
    <source>
        <dbReference type="Pfam" id="PF01850"/>
    </source>
</evidence>
<accession>A0A239MDW5</accession>
<gene>
    <name evidence="2" type="ORF">SAMN05421770_11187</name>
</gene>
<dbReference type="AlphaFoldDB" id="A0A239MDW5"/>